<feature type="transmembrane region" description="Helical" evidence="1">
    <location>
        <begin position="86"/>
        <end position="106"/>
    </location>
</feature>
<keyword evidence="3" id="KW-1185">Reference proteome</keyword>
<dbReference type="EMBL" id="AP024110">
    <property type="protein sequence ID" value="BCM24211.1"/>
    <property type="molecule type" value="Genomic_DNA"/>
</dbReference>
<evidence type="ECO:0000256" key="1">
    <source>
        <dbReference type="SAM" id="Phobius"/>
    </source>
</evidence>
<dbReference type="Proteomes" id="UP000826722">
    <property type="component" value="Chromosome"/>
</dbReference>
<feature type="transmembrane region" description="Helical" evidence="1">
    <location>
        <begin position="7"/>
        <end position="25"/>
    </location>
</feature>
<organism evidence="2 3">
    <name type="scientific">Methyloradius palustris</name>
    <dbReference type="NCBI Taxonomy" id="2778876"/>
    <lineage>
        <taxon>Bacteria</taxon>
        <taxon>Pseudomonadati</taxon>
        <taxon>Pseudomonadota</taxon>
        <taxon>Betaproteobacteria</taxon>
        <taxon>Nitrosomonadales</taxon>
        <taxon>Methylophilaceae</taxon>
        <taxon>Methyloradius</taxon>
    </lineage>
</organism>
<keyword evidence="1" id="KW-0472">Membrane</keyword>
<evidence type="ECO:0000313" key="3">
    <source>
        <dbReference type="Proteomes" id="UP000826722"/>
    </source>
</evidence>
<gene>
    <name evidence="2" type="ORF">ZMTM_04700</name>
</gene>
<sequence length="123" mass="14338">MPKSVRYALIAIFAELSVGLVLTIIDWSTGKIPSRQFAIELIIYIVLAILPYKLYRRSNPSRYTWLALSSLSLLSFFWSPPTTKRYVDIASWVTIFLPALEIYWLLTRESNIWFGKKEIIYEA</sequence>
<accession>A0A8D5G9P7</accession>
<name>A0A8D5G9P7_9PROT</name>
<evidence type="ECO:0000313" key="2">
    <source>
        <dbReference type="EMBL" id="BCM24211.1"/>
    </source>
</evidence>
<keyword evidence="1" id="KW-0812">Transmembrane</keyword>
<feature type="transmembrane region" description="Helical" evidence="1">
    <location>
        <begin position="37"/>
        <end position="55"/>
    </location>
</feature>
<reference evidence="2" key="1">
    <citation type="journal article" date="2021" name="Arch. Microbiol.">
        <title>Methyloradius palustris gen. nov., sp. nov., a methanol-oxidizing bacterium isolated from snow.</title>
        <authorList>
            <person name="Miyadera T."/>
            <person name="Kojima H."/>
            <person name="Fukui M."/>
        </authorList>
    </citation>
    <scope>NUCLEOTIDE SEQUENCE</scope>
    <source>
        <strain evidence="2">Zm11</strain>
    </source>
</reference>
<protein>
    <submittedName>
        <fullName evidence="2">Uncharacterized protein</fullName>
    </submittedName>
</protein>
<dbReference type="AlphaFoldDB" id="A0A8D5G9P7"/>
<dbReference type="KEGG" id="mpau:ZMTM_04700"/>
<proteinExistence type="predicted"/>
<feature type="transmembrane region" description="Helical" evidence="1">
    <location>
        <begin position="62"/>
        <end position="80"/>
    </location>
</feature>
<keyword evidence="1" id="KW-1133">Transmembrane helix</keyword>